<feature type="compositionally biased region" description="Polar residues" evidence="8">
    <location>
        <begin position="113"/>
        <end position="127"/>
    </location>
</feature>
<name>A0AAV2TCU9_CALDB</name>
<evidence type="ECO:0000256" key="8">
    <source>
        <dbReference type="SAM" id="MobiDB-lite"/>
    </source>
</evidence>
<keyword evidence="4 7" id="KW-0863">Zinc-finger</keyword>
<dbReference type="AlphaFoldDB" id="A0AAV2TCU9"/>
<dbReference type="InterPro" id="IPR050888">
    <property type="entry name" value="ZnF_C2H2-type_TF"/>
</dbReference>
<dbReference type="InterPro" id="IPR036236">
    <property type="entry name" value="Znf_C2H2_sf"/>
</dbReference>
<evidence type="ECO:0000256" key="1">
    <source>
        <dbReference type="ARBA" id="ARBA00004123"/>
    </source>
</evidence>
<evidence type="ECO:0000256" key="7">
    <source>
        <dbReference type="PROSITE-ProRule" id="PRU00042"/>
    </source>
</evidence>
<comment type="subcellular location">
    <subcellularLocation>
        <location evidence="1">Nucleus</location>
    </subcellularLocation>
</comment>
<feature type="domain" description="C2H2-type" evidence="9">
    <location>
        <begin position="867"/>
        <end position="896"/>
    </location>
</feature>
<dbReference type="EMBL" id="CAXLJL010000182">
    <property type="protein sequence ID" value="CAL5134223.1"/>
    <property type="molecule type" value="Genomic_DNA"/>
</dbReference>
<evidence type="ECO:0000256" key="2">
    <source>
        <dbReference type="ARBA" id="ARBA00022723"/>
    </source>
</evidence>
<dbReference type="Proteomes" id="UP001497525">
    <property type="component" value="Unassembled WGS sequence"/>
</dbReference>
<feature type="compositionally biased region" description="Low complexity" evidence="8">
    <location>
        <begin position="141"/>
        <end position="152"/>
    </location>
</feature>
<feature type="domain" description="C2H2-type" evidence="9">
    <location>
        <begin position="839"/>
        <end position="866"/>
    </location>
</feature>
<keyword evidence="5" id="KW-0862">Zinc</keyword>
<dbReference type="Gene3D" id="3.30.160.60">
    <property type="entry name" value="Classic Zinc Finger"/>
    <property type="match status" value="3"/>
</dbReference>
<feature type="domain" description="C2H2-type" evidence="9">
    <location>
        <begin position="706"/>
        <end position="733"/>
    </location>
</feature>
<organism evidence="10 11">
    <name type="scientific">Calicophoron daubneyi</name>
    <name type="common">Rumen fluke</name>
    <name type="synonym">Paramphistomum daubneyi</name>
    <dbReference type="NCBI Taxonomy" id="300641"/>
    <lineage>
        <taxon>Eukaryota</taxon>
        <taxon>Metazoa</taxon>
        <taxon>Spiralia</taxon>
        <taxon>Lophotrochozoa</taxon>
        <taxon>Platyhelminthes</taxon>
        <taxon>Trematoda</taxon>
        <taxon>Digenea</taxon>
        <taxon>Plagiorchiida</taxon>
        <taxon>Pronocephalata</taxon>
        <taxon>Paramphistomoidea</taxon>
        <taxon>Paramphistomidae</taxon>
        <taxon>Calicophoron</taxon>
    </lineage>
</organism>
<feature type="compositionally biased region" description="Polar residues" evidence="8">
    <location>
        <begin position="629"/>
        <end position="640"/>
    </location>
</feature>
<evidence type="ECO:0000256" key="5">
    <source>
        <dbReference type="ARBA" id="ARBA00022833"/>
    </source>
</evidence>
<keyword evidence="3" id="KW-0677">Repeat</keyword>
<evidence type="ECO:0000256" key="6">
    <source>
        <dbReference type="ARBA" id="ARBA00023242"/>
    </source>
</evidence>
<evidence type="ECO:0000259" key="9">
    <source>
        <dbReference type="PROSITE" id="PS50157"/>
    </source>
</evidence>
<dbReference type="Gene3D" id="2.170.270.10">
    <property type="entry name" value="SET domain"/>
    <property type="match status" value="1"/>
</dbReference>
<proteinExistence type="predicted"/>
<gene>
    <name evidence="10" type="ORF">CDAUBV1_LOCUS7437</name>
</gene>
<sequence length="902" mass="100730">MRPETPYLIDRGCEQSVPFRLVEVDLDTNHLVIPFMSGHSDCPQSNTQSTTELTTTTYFPLIPISSLVLPVTDSKSETRLGESKAFEPSQQLITTTDGLQFSDVGYFVQTASSSPLTCGPTSSFSSGDSKRELSSRAQNTPPSVSSESCSSPVGSALVRGWKAKMSKNYSSTTFTGSETCINPHIESSYHPYHPNHFWCPLCRISYASSSCPTHPFTEEKDSPVTTFARQSLPQCMQLSETDGSYHVVLNKRQAALTRFGPVIAPTLGESELRAHPEWQPDCPFRLDDLGPDGVSHRIRYLKFGDEDLCNWMMFVRRVDISFSELHSSSELSPNTIAYQQGAEGIFFLTTRLIRCGEELIVAFAPPYAIHCGIYQRSGDEINSSNEQSAEKAGHGPTNLFLPIRPDEIHCFRCSITFHSEDAFRIHCLGHPDELIQRGFVSSYSEAESGANTIDRLRESFIEVCKPNVREDCHPCENPIRRTYFQSTLHCSLCAAEVIGLSQLVHHTNLEHSVARPRIFGPSASPNVSNNESEATTGEVLNSDGVLFAANQVYDASIETGNPPLSTGEEVFVVDLSHVSQNLLDVSLWAYGCGQCGQRFPNILALEQHKESDHVNDNVKRSIQLRSGSSFSSTTELATTEDSGDNGRSFLPEHKLADKCVQGKIVEDSLRYESDASAAQPTSLGEDRLRQKQSRSQTHSVLNRAQFQCPTCRMEVKTRSALAVHMRGHNYESTQRIPSVVVCTSSQLSSSSGTMVEGPKTLSRMRPRLRLASNTGFFTCCVCGESQKNQLTWRMHSLKHRRSSDRRFPCPVCSASSDRAYVTFDQLQRHMRHVHANQIFPCPYCPSTFGRRKNLNNHLTRHTGRRDFVCPYENCQKSYSRKDKLHTHLRTHSEKTWVSNPSQ</sequence>
<feature type="region of interest" description="Disordered" evidence="8">
    <location>
        <begin position="671"/>
        <end position="700"/>
    </location>
</feature>
<dbReference type="PANTHER" id="PTHR24406">
    <property type="entry name" value="TRANSCRIPTIONAL REPRESSOR CTCFL-RELATED"/>
    <property type="match status" value="1"/>
</dbReference>
<feature type="domain" description="C2H2-type" evidence="9">
    <location>
        <begin position="590"/>
        <end position="618"/>
    </location>
</feature>
<feature type="region of interest" description="Disordered" evidence="8">
    <location>
        <begin position="113"/>
        <end position="152"/>
    </location>
</feature>
<keyword evidence="6" id="KW-0539">Nucleus</keyword>
<accession>A0AAV2TCU9</accession>
<evidence type="ECO:0000313" key="11">
    <source>
        <dbReference type="Proteomes" id="UP001497525"/>
    </source>
</evidence>
<feature type="region of interest" description="Disordered" evidence="8">
    <location>
        <begin position="629"/>
        <end position="650"/>
    </location>
</feature>
<dbReference type="PROSITE" id="PS50157">
    <property type="entry name" value="ZINC_FINGER_C2H2_2"/>
    <property type="match status" value="4"/>
</dbReference>
<dbReference type="SMART" id="SM00355">
    <property type="entry name" value="ZnF_C2H2"/>
    <property type="match status" value="8"/>
</dbReference>
<dbReference type="InterPro" id="IPR001214">
    <property type="entry name" value="SET_dom"/>
</dbReference>
<evidence type="ECO:0000256" key="3">
    <source>
        <dbReference type="ARBA" id="ARBA00022737"/>
    </source>
</evidence>
<keyword evidence="2" id="KW-0479">Metal-binding</keyword>
<dbReference type="Pfam" id="PF00096">
    <property type="entry name" value="zf-C2H2"/>
    <property type="match status" value="3"/>
</dbReference>
<dbReference type="SUPFAM" id="SSF57667">
    <property type="entry name" value="beta-beta-alpha zinc fingers"/>
    <property type="match status" value="1"/>
</dbReference>
<dbReference type="InterPro" id="IPR046341">
    <property type="entry name" value="SET_dom_sf"/>
</dbReference>
<dbReference type="GO" id="GO:0005634">
    <property type="term" value="C:nucleus"/>
    <property type="evidence" value="ECO:0007669"/>
    <property type="project" value="UniProtKB-SubCell"/>
</dbReference>
<evidence type="ECO:0000313" key="10">
    <source>
        <dbReference type="EMBL" id="CAL5134223.1"/>
    </source>
</evidence>
<dbReference type="PROSITE" id="PS00028">
    <property type="entry name" value="ZINC_FINGER_C2H2_1"/>
    <property type="match status" value="5"/>
</dbReference>
<comment type="caution">
    <text evidence="10">The sequence shown here is derived from an EMBL/GenBank/DDBJ whole genome shotgun (WGS) entry which is preliminary data.</text>
</comment>
<evidence type="ECO:0000256" key="4">
    <source>
        <dbReference type="ARBA" id="ARBA00022771"/>
    </source>
</evidence>
<dbReference type="Pfam" id="PF21549">
    <property type="entry name" value="PRDM2_PR"/>
    <property type="match status" value="1"/>
</dbReference>
<reference evidence="10" key="1">
    <citation type="submission" date="2024-06" db="EMBL/GenBank/DDBJ databases">
        <authorList>
            <person name="Liu X."/>
            <person name="Lenzi L."/>
            <person name="Haldenby T S."/>
            <person name="Uol C."/>
        </authorList>
    </citation>
    <scope>NUCLEOTIDE SEQUENCE</scope>
</reference>
<dbReference type="InterPro" id="IPR013087">
    <property type="entry name" value="Znf_C2H2_type"/>
</dbReference>
<dbReference type="GO" id="GO:0008270">
    <property type="term" value="F:zinc ion binding"/>
    <property type="evidence" value="ECO:0007669"/>
    <property type="project" value="UniProtKB-KW"/>
</dbReference>
<protein>
    <recommendedName>
        <fullName evidence="9">C2H2-type domain-containing protein</fullName>
    </recommendedName>
</protein>